<evidence type="ECO:0000256" key="12">
    <source>
        <dbReference type="RuleBase" id="RU004326"/>
    </source>
</evidence>
<evidence type="ECO:0000256" key="3">
    <source>
        <dbReference type="ARBA" id="ARBA00005189"/>
    </source>
</evidence>
<protein>
    <recommendedName>
        <fullName evidence="9">Phosphoglucomutase</fullName>
    </recommendedName>
    <alternativeName>
        <fullName evidence="11">Alpha-phosphoglucomutase</fullName>
    </alternativeName>
    <alternativeName>
        <fullName evidence="10">Glucose phosphomutase</fullName>
    </alternativeName>
</protein>
<dbReference type="Pfam" id="PF02880">
    <property type="entry name" value="PGM_PMM_III"/>
    <property type="match status" value="1"/>
</dbReference>
<proteinExistence type="inferred from homology"/>
<dbReference type="InterPro" id="IPR005844">
    <property type="entry name" value="A-D-PHexomutase_a/b/a-I"/>
</dbReference>
<dbReference type="SUPFAM" id="SSF55957">
    <property type="entry name" value="Phosphoglucomutase, C-terminal domain"/>
    <property type="match status" value="1"/>
</dbReference>
<name>A0ABP3KRU3_9BACI</name>
<dbReference type="EMBL" id="BAAADO010000002">
    <property type="protein sequence ID" value="GAA0485180.1"/>
    <property type="molecule type" value="Genomic_DNA"/>
</dbReference>
<dbReference type="Gene3D" id="3.30.310.50">
    <property type="entry name" value="Alpha-D-phosphohexomutase, C-terminal domain"/>
    <property type="match status" value="1"/>
</dbReference>
<comment type="cofactor">
    <cofactor evidence="1">
        <name>Mg(2+)</name>
        <dbReference type="ChEBI" id="CHEBI:18420"/>
    </cofactor>
</comment>
<sequence>MAWKDDYQRWKEFKELDPDLRQQLDELSSNETRLEEAFYKPLTFGTGGMRGELGPGINRMNIYTIRKAAEGLAKYIENQGEEAKKQGVVVAHDSRHQSPEFSLEVAKVMGAHGIKTYLFTSLRPTPVLSFSVRHLGTAAGVVITASHNPPEYNGFKVYNEDGGQVPPAQAESIVEEVNAVDNELAIEIVEQSELEEKGLLQWMDDAVDEAYLSHLKSITLNPDVIQSQADDLKIVFTPLHGTAYQFVKEGLDQLGFHQVTIVEEQAKPDPEFSTVDSPNPEEHQAFTLAIEYGKKENADILIGTDPDADRLGVAVRGSDGEYTVLTGNQLGSLMLDYILANKTPLPDNGIMIKTIVTSELGRAVAAYYGVDTLDTLTGFKFIGEKILEFEKTGAHQFLFGYEESYGYLISDFARDKDAVQAAMMAAELAAYWKSKGKTLFDALDEIYQRHGYYLEDLHSITLKGISGTEQIEQMMADFREHPLEKAGDLKVQAVEDYATSERTYLADRSVETIDLPKSNVVKFLLEDDCWCCLRPSGTEPKIKFYFGVRGATREESEQRLEQVKDAVLKRVE</sequence>
<dbReference type="RefSeq" id="WP_343837900.1">
    <property type="nucleotide sequence ID" value="NZ_BAAADO010000002.1"/>
</dbReference>
<evidence type="ECO:0000256" key="1">
    <source>
        <dbReference type="ARBA" id="ARBA00001946"/>
    </source>
</evidence>
<organism evidence="16 17">
    <name type="scientific">Salinibacillus aidingensis</name>
    <dbReference type="NCBI Taxonomy" id="237684"/>
    <lineage>
        <taxon>Bacteria</taxon>
        <taxon>Bacillati</taxon>
        <taxon>Bacillota</taxon>
        <taxon>Bacilli</taxon>
        <taxon>Bacillales</taxon>
        <taxon>Bacillaceae</taxon>
        <taxon>Salinibacillus</taxon>
    </lineage>
</organism>
<dbReference type="CDD" id="cd05799">
    <property type="entry name" value="PGM2"/>
    <property type="match status" value="1"/>
</dbReference>
<reference evidence="17" key="1">
    <citation type="journal article" date="2019" name="Int. J. Syst. Evol. Microbiol.">
        <title>The Global Catalogue of Microorganisms (GCM) 10K type strain sequencing project: providing services to taxonomists for standard genome sequencing and annotation.</title>
        <authorList>
            <consortium name="The Broad Institute Genomics Platform"/>
            <consortium name="The Broad Institute Genome Sequencing Center for Infectious Disease"/>
            <person name="Wu L."/>
            <person name="Ma J."/>
        </authorList>
    </citation>
    <scope>NUCLEOTIDE SEQUENCE [LARGE SCALE GENOMIC DNA]</scope>
    <source>
        <strain evidence="17">JCM 12389</strain>
    </source>
</reference>
<keyword evidence="7 12" id="KW-0460">Magnesium</keyword>
<evidence type="ECO:0000256" key="9">
    <source>
        <dbReference type="ARBA" id="ARBA00039995"/>
    </source>
</evidence>
<dbReference type="PANTHER" id="PTHR45745">
    <property type="entry name" value="PHOSPHOMANNOMUTASE 45A"/>
    <property type="match status" value="1"/>
</dbReference>
<keyword evidence="8" id="KW-0413">Isomerase</keyword>
<keyword evidence="5" id="KW-0597">Phosphoprotein</keyword>
<comment type="pathway">
    <text evidence="2">Glycolipid metabolism; diglucosyl-diacylglycerol biosynthesis.</text>
</comment>
<feature type="domain" description="Alpha-D-phosphohexomutase alpha/beta/alpha" evidence="15">
    <location>
        <begin position="327"/>
        <end position="449"/>
    </location>
</feature>
<evidence type="ECO:0000259" key="15">
    <source>
        <dbReference type="Pfam" id="PF02880"/>
    </source>
</evidence>
<dbReference type="InterPro" id="IPR005846">
    <property type="entry name" value="A-D-PHexomutase_a/b/a-III"/>
</dbReference>
<evidence type="ECO:0000256" key="2">
    <source>
        <dbReference type="ARBA" id="ARBA00005164"/>
    </source>
</evidence>
<keyword evidence="6 12" id="KW-0479">Metal-binding</keyword>
<evidence type="ECO:0000256" key="10">
    <source>
        <dbReference type="ARBA" id="ARBA00041398"/>
    </source>
</evidence>
<evidence type="ECO:0000256" key="7">
    <source>
        <dbReference type="ARBA" id="ARBA00022842"/>
    </source>
</evidence>
<evidence type="ECO:0000256" key="8">
    <source>
        <dbReference type="ARBA" id="ARBA00023235"/>
    </source>
</evidence>
<dbReference type="InterPro" id="IPR005841">
    <property type="entry name" value="Alpha-D-phosphohexomutase_SF"/>
</dbReference>
<accession>A0ABP3KRU3</accession>
<feature type="domain" description="Alpha-D-phosphohexomutase alpha/beta/alpha" evidence="13">
    <location>
        <begin position="43"/>
        <end position="182"/>
    </location>
</feature>
<dbReference type="Pfam" id="PF02878">
    <property type="entry name" value="PGM_PMM_I"/>
    <property type="match status" value="1"/>
</dbReference>
<evidence type="ECO:0000256" key="6">
    <source>
        <dbReference type="ARBA" id="ARBA00022723"/>
    </source>
</evidence>
<dbReference type="PANTHER" id="PTHR45745:SF1">
    <property type="entry name" value="PHOSPHOGLUCOMUTASE 2B-RELATED"/>
    <property type="match status" value="1"/>
</dbReference>
<dbReference type="Pfam" id="PF02879">
    <property type="entry name" value="PGM_PMM_II"/>
    <property type="match status" value="1"/>
</dbReference>
<evidence type="ECO:0000256" key="11">
    <source>
        <dbReference type="ARBA" id="ARBA00041467"/>
    </source>
</evidence>
<feature type="domain" description="Alpha-D-phosphohexomutase alpha/beta/alpha" evidence="14">
    <location>
        <begin position="210"/>
        <end position="314"/>
    </location>
</feature>
<dbReference type="InterPro" id="IPR016066">
    <property type="entry name" value="A-D-PHexomutase_CS"/>
</dbReference>
<evidence type="ECO:0000259" key="13">
    <source>
        <dbReference type="Pfam" id="PF02878"/>
    </source>
</evidence>
<gene>
    <name evidence="16" type="ORF">GCM10008986_08050</name>
</gene>
<evidence type="ECO:0000313" key="16">
    <source>
        <dbReference type="EMBL" id="GAA0485180.1"/>
    </source>
</evidence>
<dbReference type="InterPro" id="IPR036900">
    <property type="entry name" value="A-D-PHexomutase_C_sf"/>
</dbReference>
<evidence type="ECO:0000256" key="4">
    <source>
        <dbReference type="ARBA" id="ARBA00010231"/>
    </source>
</evidence>
<evidence type="ECO:0000313" key="17">
    <source>
        <dbReference type="Proteomes" id="UP001500880"/>
    </source>
</evidence>
<dbReference type="Gene3D" id="3.40.120.10">
    <property type="entry name" value="Alpha-D-Glucose-1,6-Bisphosphate, subunit A, domain 3"/>
    <property type="match status" value="3"/>
</dbReference>
<dbReference type="PRINTS" id="PR00509">
    <property type="entry name" value="PGMPMM"/>
</dbReference>
<dbReference type="InterPro" id="IPR005845">
    <property type="entry name" value="A-D-PHexomutase_a/b/a-II"/>
</dbReference>
<comment type="caution">
    <text evidence="16">The sequence shown here is derived from an EMBL/GenBank/DDBJ whole genome shotgun (WGS) entry which is preliminary data.</text>
</comment>
<dbReference type="Proteomes" id="UP001500880">
    <property type="component" value="Unassembled WGS sequence"/>
</dbReference>
<dbReference type="SUPFAM" id="SSF53738">
    <property type="entry name" value="Phosphoglucomutase, first 3 domains"/>
    <property type="match status" value="3"/>
</dbReference>
<evidence type="ECO:0000256" key="5">
    <source>
        <dbReference type="ARBA" id="ARBA00022553"/>
    </source>
</evidence>
<dbReference type="InterPro" id="IPR016055">
    <property type="entry name" value="A-D-PHexomutase_a/b/a-I/II/III"/>
</dbReference>
<keyword evidence="17" id="KW-1185">Reference proteome</keyword>
<comment type="similarity">
    <text evidence="4 12">Belongs to the phosphohexose mutase family.</text>
</comment>
<dbReference type="PROSITE" id="PS00710">
    <property type="entry name" value="PGM_PMM"/>
    <property type="match status" value="1"/>
</dbReference>
<comment type="pathway">
    <text evidence="3">Lipid metabolism.</text>
</comment>
<evidence type="ECO:0000259" key="14">
    <source>
        <dbReference type="Pfam" id="PF02879"/>
    </source>
</evidence>